<accession>A0ABQ8TSB0</accession>
<evidence type="ECO:0000256" key="1">
    <source>
        <dbReference type="SAM" id="MobiDB-lite"/>
    </source>
</evidence>
<keyword evidence="3" id="KW-1185">Reference proteome</keyword>
<proteinExistence type="predicted"/>
<gene>
    <name evidence="2" type="ORF">ANN_00393</name>
</gene>
<evidence type="ECO:0008006" key="4">
    <source>
        <dbReference type="Google" id="ProtNLM"/>
    </source>
</evidence>
<feature type="region of interest" description="Disordered" evidence="1">
    <location>
        <begin position="1"/>
        <end position="26"/>
    </location>
</feature>
<sequence length="75" mass="8305">MAGLCEGGNEPPGSLTAKKTPRGKKVTEAQVDRIQQAFQRSPCKSVRRASRELAIPKSTIHDVLHKRLRLVEVDL</sequence>
<comment type="caution">
    <text evidence="2">The sequence shown here is derived from an EMBL/GenBank/DDBJ whole genome shotgun (WGS) entry which is preliminary data.</text>
</comment>
<name>A0ABQ8TSB0_PERAM</name>
<evidence type="ECO:0000313" key="3">
    <source>
        <dbReference type="Proteomes" id="UP001148838"/>
    </source>
</evidence>
<dbReference type="Proteomes" id="UP001148838">
    <property type="component" value="Unassembled WGS sequence"/>
</dbReference>
<evidence type="ECO:0000313" key="2">
    <source>
        <dbReference type="EMBL" id="KAJ4449001.1"/>
    </source>
</evidence>
<reference evidence="2 3" key="1">
    <citation type="journal article" date="2022" name="Allergy">
        <title>Genome assembly and annotation of Periplaneta americana reveal a comprehensive cockroach allergen profile.</title>
        <authorList>
            <person name="Wang L."/>
            <person name="Xiong Q."/>
            <person name="Saelim N."/>
            <person name="Wang L."/>
            <person name="Nong W."/>
            <person name="Wan A.T."/>
            <person name="Shi M."/>
            <person name="Liu X."/>
            <person name="Cao Q."/>
            <person name="Hui J.H.L."/>
            <person name="Sookrung N."/>
            <person name="Leung T.F."/>
            <person name="Tungtrongchitr A."/>
            <person name="Tsui S.K.W."/>
        </authorList>
    </citation>
    <scope>NUCLEOTIDE SEQUENCE [LARGE SCALE GENOMIC DNA]</scope>
    <source>
        <strain evidence="2">PWHHKU_190912</strain>
    </source>
</reference>
<organism evidence="2 3">
    <name type="scientific">Periplaneta americana</name>
    <name type="common">American cockroach</name>
    <name type="synonym">Blatta americana</name>
    <dbReference type="NCBI Taxonomy" id="6978"/>
    <lineage>
        <taxon>Eukaryota</taxon>
        <taxon>Metazoa</taxon>
        <taxon>Ecdysozoa</taxon>
        <taxon>Arthropoda</taxon>
        <taxon>Hexapoda</taxon>
        <taxon>Insecta</taxon>
        <taxon>Pterygota</taxon>
        <taxon>Neoptera</taxon>
        <taxon>Polyneoptera</taxon>
        <taxon>Dictyoptera</taxon>
        <taxon>Blattodea</taxon>
        <taxon>Blattoidea</taxon>
        <taxon>Blattidae</taxon>
        <taxon>Blattinae</taxon>
        <taxon>Periplaneta</taxon>
    </lineage>
</organism>
<protein>
    <recommendedName>
        <fullName evidence="4">HTH psq-type domain-containing protein</fullName>
    </recommendedName>
</protein>
<dbReference type="EMBL" id="JAJSOF020000003">
    <property type="protein sequence ID" value="KAJ4449001.1"/>
    <property type="molecule type" value="Genomic_DNA"/>
</dbReference>